<dbReference type="AlphaFoldDB" id="A0A3N6MIG2"/>
<gene>
    <name evidence="2" type="ORF">EA473_14065</name>
</gene>
<evidence type="ECO:0000313" key="2">
    <source>
        <dbReference type="EMBL" id="RQG93836.1"/>
    </source>
</evidence>
<proteinExistence type="predicted"/>
<organism evidence="2 3">
    <name type="scientific">Natrarchaeobius chitinivorans</name>
    <dbReference type="NCBI Taxonomy" id="1679083"/>
    <lineage>
        <taxon>Archaea</taxon>
        <taxon>Methanobacteriati</taxon>
        <taxon>Methanobacteriota</taxon>
        <taxon>Stenosarchaea group</taxon>
        <taxon>Halobacteria</taxon>
        <taxon>Halobacteriales</taxon>
        <taxon>Natrialbaceae</taxon>
        <taxon>Natrarchaeobius</taxon>
    </lineage>
</organism>
<feature type="compositionally biased region" description="Basic and acidic residues" evidence="1">
    <location>
        <begin position="1"/>
        <end position="27"/>
    </location>
</feature>
<sequence length="132" mass="14909">MSNDKSRGRKLPDRQENRNRADDHPAKPGDCLSHAGRLEAIERLADDCLADVRTDEDLESGDVERHLREIRAEVECARRALSGHDFDADVPAVIHRGNGLTSCLGPDPVAFEREFGSHNRANENRDEERRKE</sequence>
<dbReference type="OrthoDB" id="202097at2157"/>
<evidence type="ECO:0000313" key="3">
    <source>
        <dbReference type="Proteomes" id="UP000282323"/>
    </source>
</evidence>
<evidence type="ECO:0000256" key="1">
    <source>
        <dbReference type="SAM" id="MobiDB-lite"/>
    </source>
</evidence>
<feature type="region of interest" description="Disordered" evidence="1">
    <location>
        <begin position="1"/>
        <end position="33"/>
    </location>
</feature>
<dbReference type="Proteomes" id="UP000282323">
    <property type="component" value="Unassembled WGS sequence"/>
</dbReference>
<accession>A0A3N6MIG2</accession>
<protein>
    <submittedName>
        <fullName evidence="2">Uncharacterized protein</fullName>
    </submittedName>
</protein>
<keyword evidence="3" id="KW-1185">Reference proteome</keyword>
<feature type="region of interest" description="Disordered" evidence="1">
    <location>
        <begin position="111"/>
        <end position="132"/>
    </location>
</feature>
<name>A0A3N6MIG2_NATCH</name>
<reference evidence="2 3" key="1">
    <citation type="submission" date="2018-10" db="EMBL/GenBank/DDBJ databases">
        <title>Natrarchaeobius chitinivorans gen. nov., sp. nov., and Natrarchaeobius haloalkaliphilus sp. nov., alkaliphilic, chitin-utilizing haloarchaea from hypersaline alkaline lakes.</title>
        <authorList>
            <person name="Sorokin D.Y."/>
            <person name="Elcheninov A.G."/>
            <person name="Kostrikina N.A."/>
            <person name="Bale N.J."/>
            <person name="Sinninghe Damste J.S."/>
            <person name="Khijniak T.V."/>
            <person name="Kublanov I.V."/>
            <person name="Toshchakov S.V."/>
        </authorList>
    </citation>
    <scope>NUCLEOTIDE SEQUENCE [LARGE SCALE GENOMIC DNA]</scope>
    <source>
        <strain evidence="2 3">AArcht4T</strain>
    </source>
</reference>
<dbReference type="RefSeq" id="WP_124196242.1">
    <property type="nucleotide sequence ID" value="NZ_REGA01000012.1"/>
</dbReference>
<comment type="caution">
    <text evidence="2">The sequence shown here is derived from an EMBL/GenBank/DDBJ whole genome shotgun (WGS) entry which is preliminary data.</text>
</comment>
<dbReference type="EMBL" id="REGA01000012">
    <property type="protein sequence ID" value="RQG93836.1"/>
    <property type="molecule type" value="Genomic_DNA"/>
</dbReference>